<dbReference type="InterPro" id="IPR006680">
    <property type="entry name" value="Amidohydro-rel"/>
</dbReference>
<accession>A0ABN3DCX5</accession>
<evidence type="ECO:0000259" key="1">
    <source>
        <dbReference type="Pfam" id="PF01979"/>
    </source>
</evidence>
<dbReference type="SUPFAM" id="SSF51556">
    <property type="entry name" value="Metallo-dependent hydrolases"/>
    <property type="match status" value="1"/>
</dbReference>
<evidence type="ECO:0000313" key="3">
    <source>
        <dbReference type="Proteomes" id="UP001500929"/>
    </source>
</evidence>
<keyword evidence="3" id="KW-1185">Reference proteome</keyword>
<dbReference type="InterPro" id="IPR032466">
    <property type="entry name" value="Metal_Hydrolase"/>
</dbReference>
<dbReference type="Gene3D" id="3.20.20.140">
    <property type="entry name" value="Metal-dependent hydrolases"/>
    <property type="match status" value="1"/>
</dbReference>
<dbReference type="Gene3D" id="2.30.40.10">
    <property type="entry name" value="Urease, subunit C, domain 1"/>
    <property type="match status" value="1"/>
</dbReference>
<dbReference type="Proteomes" id="UP001500929">
    <property type="component" value="Unassembled WGS sequence"/>
</dbReference>
<feature type="domain" description="Amidohydrolase-related" evidence="1">
    <location>
        <begin position="62"/>
        <end position="420"/>
    </location>
</feature>
<reference evidence="2 3" key="1">
    <citation type="journal article" date="2019" name="Int. J. Syst. Evol. Microbiol.">
        <title>The Global Catalogue of Microorganisms (GCM) 10K type strain sequencing project: providing services to taxonomists for standard genome sequencing and annotation.</title>
        <authorList>
            <consortium name="The Broad Institute Genomics Platform"/>
            <consortium name="The Broad Institute Genome Sequencing Center for Infectious Disease"/>
            <person name="Wu L."/>
            <person name="Ma J."/>
        </authorList>
    </citation>
    <scope>NUCLEOTIDE SEQUENCE [LARGE SCALE GENOMIC DNA]</scope>
    <source>
        <strain evidence="2 3">JCM 16117</strain>
    </source>
</reference>
<dbReference type="NCBIfam" id="NF006056">
    <property type="entry name" value="PRK08204.1"/>
    <property type="match status" value="1"/>
</dbReference>
<proteinExistence type="predicted"/>
<comment type="caution">
    <text evidence="2">The sequence shown here is derived from an EMBL/GenBank/DDBJ whole genome shotgun (WGS) entry which is preliminary data.</text>
</comment>
<dbReference type="RefSeq" id="WP_259478107.1">
    <property type="nucleotide sequence ID" value="NZ_BAAAQY010000002.1"/>
</dbReference>
<gene>
    <name evidence="2" type="ORF">GCM10009851_09630</name>
</gene>
<dbReference type="PANTHER" id="PTHR43794">
    <property type="entry name" value="AMINOHYDROLASE SSNA-RELATED"/>
    <property type="match status" value="1"/>
</dbReference>
<dbReference type="SUPFAM" id="SSF51338">
    <property type="entry name" value="Composite domain of metallo-dependent hydrolases"/>
    <property type="match status" value="1"/>
</dbReference>
<organism evidence="2 3">
    <name type="scientific">Herbiconiux moechotypicola</name>
    <dbReference type="NCBI Taxonomy" id="637393"/>
    <lineage>
        <taxon>Bacteria</taxon>
        <taxon>Bacillati</taxon>
        <taxon>Actinomycetota</taxon>
        <taxon>Actinomycetes</taxon>
        <taxon>Micrococcales</taxon>
        <taxon>Microbacteriaceae</taxon>
        <taxon>Herbiconiux</taxon>
    </lineage>
</organism>
<protein>
    <submittedName>
        <fullName evidence="2">Amidohydrolase family protein</fullName>
    </submittedName>
</protein>
<dbReference type="InterPro" id="IPR011059">
    <property type="entry name" value="Metal-dep_hydrolase_composite"/>
</dbReference>
<dbReference type="Pfam" id="PF01979">
    <property type="entry name" value="Amidohydro_1"/>
    <property type="match status" value="1"/>
</dbReference>
<dbReference type="EMBL" id="BAAAQY010000002">
    <property type="protein sequence ID" value="GAA2227461.1"/>
    <property type="molecule type" value="Genomic_DNA"/>
</dbReference>
<name>A0ABN3DCX5_9MICO</name>
<dbReference type="PANTHER" id="PTHR43794:SF5">
    <property type="entry name" value="CHLOROHYDROLASE FAMILY PROTEIN"/>
    <property type="match status" value="1"/>
</dbReference>
<evidence type="ECO:0000313" key="2">
    <source>
        <dbReference type="EMBL" id="GAA2227461.1"/>
    </source>
</evidence>
<dbReference type="InterPro" id="IPR050287">
    <property type="entry name" value="MTA/SAH_deaminase"/>
</dbReference>
<sequence>MTESKDILITGGTVLTGVATDPAQPGADVLILDGRIAAIGPDLAATGIVPAGTEVIDAAGSVVMPGFVDTHRHTWQAIVRNIASDWSLDEYMAGLHVGLSRHFRPEDTYVSNYLGALEALDSGITTLVDWSHNLRTTEHADAAVKALEDTGMRAVFAHGGGAAQWGGEMPSPVEHPRDDATRLRTEHFASNDGLVTMALALRGPQFTTREVNRADFALARDLDLRVTVHVGDGHWGKMRPIIMLQEDGLLSDTITYVHCTTLSDEELRIIAATGGSASVAPDVEAQMGHGYPATGRLLAAGVRPSFSIDVCSSNGGDMFGTMRTAIGLQRAADNKELVDAGVIIERIGLGCADVIQFATLDGANAAGLGGQTGSLEVGKKADVIVVSGNSLAMSPLNNPFGGIVYNAHPGLVTDVIVDGVVRKRDGRLVGVDVKKLRDEAAEARDYILSQMPAASVDGAWHPEVAHA</sequence>